<dbReference type="EC" id="3.2.1.52" evidence="3"/>
<dbReference type="InterPro" id="IPR029018">
    <property type="entry name" value="Hex-like_dom2"/>
</dbReference>
<evidence type="ECO:0000313" key="10">
    <source>
        <dbReference type="EMBL" id="SEH88889.1"/>
    </source>
</evidence>
<feature type="active site" description="Proton donor" evidence="6">
    <location>
        <position position="303"/>
    </location>
</feature>
<keyword evidence="5" id="KW-0326">Glycosidase</keyword>
<evidence type="ECO:0000256" key="3">
    <source>
        <dbReference type="ARBA" id="ARBA00012663"/>
    </source>
</evidence>
<dbReference type="PRINTS" id="PR00738">
    <property type="entry name" value="GLHYDRLASE20"/>
</dbReference>
<evidence type="ECO:0000256" key="5">
    <source>
        <dbReference type="ARBA" id="ARBA00023295"/>
    </source>
</evidence>
<dbReference type="Pfam" id="PF02838">
    <property type="entry name" value="Glyco_hydro_20b"/>
    <property type="match status" value="1"/>
</dbReference>
<dbReference type="Proteomes" id="UP000176204">
    <property type="component" value="Chromosome I"/>
</dbReference>
<feature type="domain" description="Glycoside hydrolase family 20 catalytic" evidence="8">
    <location>
        <begin position="159"/>
        <end position="475"/>
    </location>
</feature>
<evidence type="ECO:0000313" key="11">
    <source>
        <dbReference type="Proteomes" id="UP000176204"/>
    </source>
</evidence>
<sequence>MKMKKFVCLIVCSAFSMGSAWSADLDLIPLPRQVELAQGTLSLGSDTSIGFSSLDCQEPGLYFAEKLRQGTGWQVPVLEDWSKARIRLIVDPASFTNSEEYKLSITQEHADVAAATPQALASGLQTLLQMMPPDIYAQGTKSSIVLPCATINDFPEIGHRGISFDVARYFQDKATILKLLEGLAASKINSFQWHLTDDQGWRFPSKAYPKLTQSGSAYTEDDIKEIVQRARQLGIRIIPEIDMPGHSAAAIKAYPELGTKRENSNISNVLNVGKPEVYTFAETIVKEVNELIPGTYFHMGADEVARGVWKNDPDCIKLMEKEGLKNVNELQAYFTRRIASILRKHGRKPLAWDEAMDGGLGEDKDIGIVAWRGTQFGLKPLDAGHPVMWTPGSRIYFDKVNSRNKKEPRGYGNHVLPLYMVYSYCPMPTFLPPEQQKLVMGAQAGLWAEVIHSPDQMFELVFPRISALGEALWMPREKKDWDSYLKRLETMKKRYDAMGIPYFWDEKSMPVTIGSWEPKQVAAPRTKLTYRLNPEQVSRSGYHEINAEYAFGEGTVVIHSMEWSDASGKIVSKDVHDYTSTFSPRNTAEHYYYLNADAPGEYSLTITLSPVGTGSCHGWVQMIRPLPSEETAPVYDLQSEKNRNKQPKE</sequence>
<keyword evidence="11" id="KW-1185">Reference proteome</keyword>
<evidence type="ECO:0000259" key="9">
    <source>
        <dbReference type="Pfam" id="PF02838"/>
    </source>
</evidence>
<comment type="catalytic activity">
    <reaction evidence="1">
        <text>Hydrolysis of terminal non-reducing N-acetyl-D-hexosamine residues in N-acetyl-beta-D-hexosaminides.</text>
        <dbReference type="EC" id="3.2.1.52"/>
    </reaction>
</comment>
<comment type="similarity">
    <text evidence="2">Belongs to the glycosyl hydrolase 20 family.</text>
</comment>
<gene>
    <name evidence="10" type="ORF">PYTT_1475</name>
</gene>
<organism evidence="10 11">
    <name type="scientific">Akkermansia glycaniphila</name>
    <dbReference type="NCBI Taxonomy" id="1679444"/>
    <lineage>
        <taxon>Bacteria</taxon>
        <taxon>Pseudomonadati</taxon>
        <taxon>Verrucomicrobiota</taxon>
        <taxon>Verrucomicrobiia</taxon>
        <taxon>Verrucomicrobiales</taxon>
        <taxon>Akkermansiaceae</taxon>
        <taxon>Akkermansia</taxon>
    </lineage>
</organism>
<dbReference type="SUPFAM" id="SSF51445">
    <property type="entry name" value="(Trans)glycosidases"/>
    <property type="match status" value="1"/>
</dbReference>
<dbReference type="GO" id="GO:0030203">
    <property type="term" value="P:glycosaminoglycan metabolic process"/>
    <property type="evidence" value="ECO:0007669"/>
    <property type="project" value="TreeGrafter"/>
</dbReference>
<dbReference type="GO" id="GO:0004563">
    <property type="term" value="F:beta-N-acetylhexosaminidase activity"/>
    <property type="evidence" value="ECO:0007669"/>
    <property type="project" value="UniProtKB-EC"/>
</dbReference>
<dbReference type="GO" id="GO:0016020">
    <property type="term" value="C:membrane"/>
    <property type="evidence" value="ECO:0007669"/>
    <property type="project" value="TreeGrafter"/>
</dbReference>
<dbReference type="Gene3D" id="3.20.20.80">
    <property type="entry name" value="Glycosidases"/>
    <property type="match status" value="1"/>
</dbReference>
<protein>
    <recommendedName>
        <fullName evidence="3">beta-N-acetylhexosaminidase</fullName>
        <ecNumber evidence="3">3.2.1.52</ecNumber>
    </recommendedName>
</protein>
<name>A0A1H6LV25_9BACT</name>
<reference evidence="11" key="1">
    <citation type="submission" date="2016-09" db="EMBL/GenBank/DDBJ databases">
        <authorList>
            <person name="Koehorst J."/>
        </authorList>
    </citation>
    <scope>NUCLEOTIDE SEQUENCE [LARGE SCALE GENOMIC DNA]</scope>
</reference>
<evidence type="ECO:0000259" key="8">
    <source>
        <dbReference type="Pfam" id="PF00728"/>
    </source>
</evidence>
<dbReference type="InterPro" id="IPR017853">
    <property type="entry name" value="GH"/>
</dbReference>
<dbReference type="GO" id="GO:0005975">
    <property type="term" value="P:carbohydrate metabolic process"/>
    <property type="evidence" value="ECO:0007669"/>
    <property type="project" value="InterPro"/>
</dbReference>
<dbReference type="KEGG" id="agl:PYTT_1475"/>
<dbReference type="CDD" id="cd06563">
    <property type="entry name" value="GH20_chitobiase-like"/>
    <property type="match status" value="1"/>
</dbReference>
<evidence type="ECO:0000256" key="4">
    <source>
        <dbReference type="ARBA" id="ARBA00022801"/>
    </source>
</evidence>
<feature type="domain" description="Beta-hexosaminidase bacterial type N-terminal" evidence="9">
    <location>
        <begin position="26"/>
        <end position="153"/>
    </location>
</feature>
<dbReference type="InterPro" id="IPR025705">
    <property type="entry name" value="Beta_hexosaminidase_sua/sub"/>
</dbReference>
<dbReference type="AlphaFoldDB" id="A0A1H6LV25"/>
<evidence type="ECO:0000256" key="6">
    <source>
        <dbReference type="PIRSR" id="PIRSR625705-1"/>
    </source>
</evidence>
<dbReference type="RefSeq" id="WP_071133365.1">
    <property type="nucleotide sequence ID" value="NZ_LIGX01000035.1"/>
</dbReference>
<dbReference type="InterPro" id="IPR015882">
    <property type="entry name" value="HEX_bac_N"/>
</dbReference>
<dbReference type="PANTHER" id="PTHR22600:SF57">
    <property type="entry name" value="BETA-N-ACETYLHEXOSAMINIDASE"/>
    <property type="match status" value="1"/>
</dbReference>
<keyword evidence="4" id="KW-0378">Hydrolase</keyword>
<dbReference type="SUPFAM" id="SSF55545">
    <property type="entry name" value="beta-N-acetylhexosaminidase-like domain"/>
    <property type="match status" value="1"/>
</dbReference>
<dbReference type="Pfam" id="PF00728">
    <property type="entry name" value="Glyco_hydro_20"/>
    <property type="match status" value="1"/>
</dbReference>
<dbReference type="EMBL" id="LT629973">
    <property type="protein sequence ID" value="SEH88889.1"/>
    <property type="molecule type" value="Genomic_DNA"/>
</dbReference>
<dbReference type="InterPro" id="IPR015883">
    <property type="entry name" value="Glyco_hydro_20_cat"/>
</dbReference>
<accession>A0A1H6LV25</accession>
<dbReference type="STRING" id="1679444.PYTT_1475"/>
<dbReference type="PANTHER" id="PTHR22600">
    <property type="entry name" value="BETA-HEXOSAMINIDASE"/>
    <property type="match status" value="1"/>
</dbReference>
<proteinExistence type="inferred from homology"/>
<feature type="signal peptide" evidence="7">
    <location>
        <begin position="1"/>
        <end position="22"/>
    </location>
</feature>
<evidence type="ECO:0000256" key="7">
    <source>
        <dbReference type="SAM" id="SignalP"/>
    </source>
</evidence>
<dbReference type="Gene3D" id="3.30.379.10">
    <property type="entry name" value="Chitobiase/beta-hexosaminidase domain 2-like"/>
    <property type="match status" value="1"/>
</dbReference>
<dbReference type="OrthoDB" id="177545at2"/>
<evidence type="ECO:0000256" key="2">
    <source>
        <dbReference type="ARBA" id="ARBA00006285"/>
    </source>
</evidence>
<keyword evidence="7" id="KW-0732">Signal</keyword>
<evidence type="ECO:0000256" key="1">
    <source>
        <dbReference type="ARBA" id="ARBA00001231"/>
    </source>
</evidence>
<feature type="chain" id="PRO_5009604543" description="beta-N-acetylhexosaminidase" evidence="7">
    <location>
        <begin position="23"/>
        <end position="649"/>
    </location>
</feature>